<reference evidence="5" key="1">
    <citation type="submission" date="2022-09" db="EMBL/GenBank/DDBJ databases">
        <title>The complete genome of Acidovorax sp. 5MLIR.</title>
        <authorList>
            <person name="Liu L."/>
            <person name="Yue J."/>
            <person name="Yang F."/>
            <person name="Yuan J."/>
            <person name="Li L."/>
        </authorList>
    </citation>
    <scope>NUCLEOTIDE SEQUENCE</scope>
    <source>
        <strain evidence="5">5MLIR</strain>
        <plasmid evidence="5">unnamed2</plasmid>
    </source>
</reference>
<evidence type="ECO:0000313" key="5">
    <source>
        <dbReference type="EMBL" id="UYG54012.1"/>
    </source>
</evidence>
<dbReference type="InterPro" id="IPR033645">
    <property type="entry name" value="VirB9/CagX/TrbG_C"/>
</dbReference>
<dbReference type="EMBL" id="CP106883">
    <property type="protein sequence ID" value="UYG53974.1"/>
    <property type="molecule type" value="Genomic_DNA"/>
</dbReference>
<feature type="signal peptide" evidence="3">
    <location>
        <begin position="1"/>
        <end position="22"/>
    </location>
</feature>
<keyword evidence="6" id="KW-1185">Reference proteome</keyword>
<evidence type="ECO:0000313" key="4">
    <source>
        <dbReference type="EMBL" id="UYG53974.1"/>
    </source>
</evidence>
<dbReference type="CDD" id="cd06911">
    <property type="entry name" value="VirB9_CagX_TrbG"/>
    <property type="match status" value="1"/>
</dbReference>
<organism evidence="5 6">
    <name type="scientific">Comamonas endophytica</name>
    <dbReference type="NCBI Taxonomy" id="2949090"/>
    <lineage>
        <taxon>Bacteria</taxon>
        <taxon>Pseudomonadati</taxon>
        <taxon>Pseudomonadota</taxon>
        <taxon>Betaproteobacteria</taxon>
        <taxon>Burkholderiales</taxon>
        <taxon>Comamonadaceae</taxon>
        <taxon>Comamonas</taxon>
    </lineage>
</organism>
<dbReference type="Pfam" id="PF03524">
    <property type="entry name" value="CagX"/>
    <property type="match status" value="1"/>
</dbReference>
<keyword evidence="5" id="KW-0614">Plasmid</keyword>
<dbReference type="InterPro" id="IPR038161">
    <property type="entry name" value="VirB9/CagX/TrbG_C_sf"/>
</dbReference>
<geneLocation type="plasmid" evidence="5 6">
    <name>unnamed2</name>
</geneLocation>
<dbReference type="EMBL" id="CP106883">
    <property type="protein sequence ID" value="UYG54012.1"/>
    <property type="molecule type" value="Genomic_DNA"/>
</dbReference>
<evidence type="ECO:0000313" key="6">
    <source>
        <dbReference type="Proteomes" id="UP001162800"/>
    </source>
</evidence>
<dbReference type="Proteomes" id="UP001162800">
    <property type="component" value="Plasmid unnamed2"/>
</dbReference>
<protein>
    <submittedName>
        <fullName evidence="5">P-type conjugative transfer protein TrbG</fullName>
    </submittedName>
</protein>
<feature type="chain" id="PRO_5045034208" evidence="3">
    <location>
        <begin position="23"/>
        <end position="307"/>
    </location>
</feature>
<dbReference type="InterPro" id="IPR014142">
    <property type="entry name" value="TrbG_Ti"/>
</dbReference>
<dbReference type="InterPro" id="IPR010258">
    <property type="entry name" value="Conjugal_tfr_TrbG/VirB9/CagX"/>
</dbReference>
<evidence type="ECO:0000256" key="2">
    <source>
        <dbReference type="ARBA" id="ARBA00022729"/>
    </source>
</evidence>
<accession>A0ABY6GG01</accession>
<comment type="similarity">
    <text evidence="1">Belongs to the TrbG/VirB9 family.</text>
</comment>
<dbReference type="RefSeq" id="WP_231045133.1">
    <property type="nucleotide sequence ID" value="NZ_CP106883.1"/>
</dbReference>
<name>A0ABY6GG01_9BURK</name>
<evidence type="ECO:0000256" key="1">
    <source>
        <dbReference type="ARBA" id="ARBA00006135"/>
    </source>
</evidence>
<dbReference type="NCBIfam" id="TIGR02775">
    <property type="entry name" value="TrbG_Ti"/>
    <property type="match status" value="1"/>
</dbReference>
<proteinExistence type="inferred from homology"/>
<dbReference type="Gene3D" id="2.60.40.2500">
    <property type="match status" value="1"/>
</dbReference>
<evidence type="ECO:0000256" key="3">
    <source>
        <dbReference type="SAM" id="SignalP"/>
    </source>
</evidence>
<sequence>MKKTTVWIAGSLFAVAGSAALAQTKVPALSSSPKEALPPVNLTSPHSAPLDAKERYGAQLANDWKINPERPRKGADGSVKYLFGATLPTLVCTPLQVCSIELQSGEIVNDVHAGDSARWKISPASIGNGSSAKTVIIVKPTNTGLVTNLTVTTDRRLYTIKLASTQRDWIPVLSFDYPDETEKMWAEHRERQLKQLQSNTMPTGQNLANLDFGFQLSGDSPSWKPIRVYSDGSKTFIQFPSSDFGGSAPALVALGKDGGLFSDPSIKIVNYRVIGDRYVVDKVLDRAALISGVGRDQVKVILIRGGN</sequence>
<keyword evidence="2 3" id="KW-0732">Signal</keyword>
<gene>
    <name evidence="5" type="primary">trbG</name>
    <name evidence="5" type="ORF">M9799_19985</name>
    <name evidence="4" type="ORF">M9799_20425</name>
</gene>